<organism evidence="2 3">
    <name type="scientific">Oikopleura dioica</name>
    <name type="common">Tunicate</name>
    <dbReference type="NCBI Taxonomy" id="34765"/>
    <lineage>
        <taxon>Eukaryota</taxon>
        <taxon>Metazoa</taxon>
        <taxon>Chordata</taxon>
        <taxon>Tunicata</taxon>
        <taxon>Appendicularia</taxon>
        <taxon>Copelata</taxon>
        <taxon>Oikopleuridae</taxon>
        <taxon>Oikopleura</taxon>
    </lineage>
</organism>
<proteinExistence type="predicted"/>
<accession>A0ABN7SE71</accession>
<keyword evidence="3" id="KW-1185">Reference proteome</keyword>
<evidence type="ECO:0000313" key="3">
    <source>
        <dbReference type="Proteomes" id="UP001158576"/>
    </source>
</evidence>
<feature type="compositionally biased region" description="Basic and acidic residues" evidence="1">
    <location>
        <begin position="36"/>
        <end position="47"/>
    </location>
</feature>
<dbReference type="Proteomes" id="UP001158576">
    <property type="component" value="Chromosome XSR"/>
</dbReference>
<dbReference type="EMBL" id="OU015569">
    <property type="protein sequence ID" value="CAG5096307.1"/>
    <property type="molecule type" value="Genomic_DNA"/>
</dbReference>
<evidence type="ECO:0000256" key="1">
    <source>
        <dbReference type="SAM" id="MobiDB-lite"/>
    </source>
</evidence>
<feature type="region of interest" description="Disordered" evidence="1">
    <location>
        <begin position="73"/>
        <end position="96"/>
    </location>
</feature>
<gene>
    <name evidence="2" type="ORF">OKIOD_LOCUS6117</name>
</gene>
<protein>
    <submittedName>
        <fullName evidence="2">Oidioi.mRNA.OKI2018_I69.XSR.g14559.t1.cds</fullName>
    </submittedName>
</protein>
<feature type="compositionally biased region" description="Basic and acidic residues" evidence="1">
    <location>
        <begin position="85"/>
        <end position="96"/>
    </location>
</feature>
<sequence>MSDAEKVRKARRRAMAPGDFVERGKDVLGPQKRSGKPFDSKSKKVEDSLGQAHAARPKYSSTVQSILDRSVLGSATPRWKKSGKKLFEDPRLPSKK</sequence>
<reference evidence="2 3" key="1">
    <citation type="submission" date="2021-04" db="EMBL/GenBank/DDBJ databases">
        <authorList>
            <person name="Bliznina A."/>
        </authorList>
    </citation>
    <scope>NUCLEOTIDE SEQUENCE [LARGE SCALE GENOMIC DNA]</scope>
</reference>
<feature type="region of interest" description="Disordered" evidence="1">
    <location>
        <begin position="1"/>
        <end position="61"/>
    </location>
</feature>
<evidence type="ECO:0000313" key="2">
    <source>
        <dbReference type="EMBL" id="CAG5096307.1"/>
    </source>
</evidence>
<name>A0ABN7SE71_OIKDI</name>